<sequence length="263" mass="30262">MRSKFKPRDTYPAPLILPAEKKDIPRLVDIYVLAEAHDLILMADHISLSLVKEWLIDVLQEQFDAPELRLMKAVDRESGEIAALGFWWLRGWGLEEKSRYGMDTGFENRFRDGLDHEKERVHPFLFPPLLESSISQVSASNGGPGTPLQRHLSKSFRTFEKSWITKTRCLNLSLLMTDPKFQRRGMGTALLEWGHEMADREGVPCFLIASPVGHPLYKHVEWKEIGILEVDLKDWADYAGGGDLGWGLYRYYYMLRLPKDAKS</sequence>
<keyword evidence="2" id="KW-1185">Reference proteome</keyword>
<evidence type="ECO:0000313" key="2">
    <source>
        <dbReference type="Proteomes" id="UP000664132"/>
    </source>
</evidence>
<dbReference type="AlphaFoldDB" id="A0A8H8BUS2"/>
<name>A0A8H8BUS2_9HELO</name>
<comment type="caution">
    <text evidence="1">The sequence shown here is derived from an EMBL/GenBank/DDBJ whole genome shotgun (WGS) entry which is preliminary data.</text>
</comment>
<evidence type="ECO:0000313" key="1">
    <source>
        <dbReference type="EMBL" id="KAG4424776.1"/>
    </source>
</evidence>
<dbReference type="InterPro" id="IPR052523">
    <property type="entry name" value="Trichothecene_AcTrans"/>
</dbReference>
<gene>
    <name evidence="1" type="ORF">IFR04_002124</name>
</gene>
<organism evidence="1 2">
    <name type="scientific">Cadophora malorum</name>
    <dbReference type="NCBI Taxonomy" id="108018"/>
    <lineage>
        <taxon>Eukaryota</taxon>
        <taxon>Fungi</taxon>
        <taxon>Dikarya</taxon>
        <taxon>Ascomycota</taxon>
        <taxon>Pezizomycotina</taxon>
        <taxon>Leotiomycetes</taxon>
        <taxon>Helotiales</taxon>
        <taxon>Ploettnerulaceae</taxon>
        <taxon>Cadophora</taxon>
    </lineage>
</organism>
<dbReference type="Gene3D" id="3.40.630.30">
    <property type="match status" value="1"/>
</dbReference>
<dbReference type="OrthoDB" id="2744543at2759"/>
<accession>A0A8H8BUS2</accession>
<dbReference type="Proteomes" id="UP000664132">
    <property type="component" value="Unassembled WGS sequence"/>
</dbReference>
<evidence type="ECO:0008006" key="3">
    <source>
        <dbReference type="Google" id="ProtNLM"/>
    </source>
</evidence>
<protein>
    <recommendedName>
        <fullName evidence="3">N-acetyltransferase domain-containing protein</fullName>
    </recommendedName>
</protein>
<proteinExistence type="predicted"/>
<dbReference type="InterPro" id="IPR016181">
    <property type="entry name" value="Acyl_CoA_acyltransferase"/>
</dbReference>
<dbReference type="CDD" id="cd04301">
    <property type="entry name" value="NAT_SF"/>
    <property type="match status" value="1"/>
</dbReference>
<dbReference type="PANTHER" id="PTHR42791:SF2">
    <property type="entry name" value="N-ACETYLTRANSFERASE DOMAIN-CONTAINING PROTEIN"/>
    <property type="match status" value="1"/>
</dbReference>
<dbReference type="EMBL" id="JAFJYH010000017">
    <property type="protein sequence ID" value="KAG4424776.1"/>
    <property type="molecule type" value="Genomic_DNA"/>
</dbReference>
<dbReference type="PANTHER" id="PTHR42791">
    <property type="entry name" value="GNAT FAMILY ACETYLTRANSFERASE"/>
    <property type="match status" value="1"/>
</dbReference>
<reference evidence="1" key="1">
    <citation type="submission" date="2021-02" db="EMBL/GenBank/DDBJ databases">
        <title>Genome sequence Cadophora malorum strain M34.</title>
        <authorList>
            <person name="Stefanovic E."/>
            <person name="Vu D."/>
            <person name="Scully C."/>
            <person name="Dijksterhuis J."/>
            <person name="Roader J."/>
            <person name="Houbraken J."/>
        </authorList>
    </citation>
    <scope>NUCLEOTIDE SEQUENCE</scope>
    <source>
        <strain evidence="1">M34</strain>
    </source>
</reference>
<dbReference type="SUPFAM" id="SSF55729">
    <property type="entry name" value="Acyl-CoA N-acyltransferases (Nat)"/>
    <property type="match status" value="1"/>
</dbReference>